<evidence type="ECO:0000313" key="2">
    <source>
        <dbReference type="Proteomes" id="UP001215598"/>
    </source>
</evidence>
<organism evidence="1 2">
    <name type="scientific">Mycena metata</name>
    <dbReference type="NCBI Taxonomy" id="1033252"/>
    <lineage>
        <taxon>Eukaryota</taxon>
        <taxon>Fungi</taxon>
        <taxon>Dikarya</taxon>
        <taxon>Basidiomycota</taxon>
        <taxon>Agaricomycotina</taxon>
        <taxon>Agaricomycetes</taxon>
        <taxon>Agaricomycetidae</taxon>
        <taxon>Agaricales</taxon>
        <taxon>Marasmiineae</taxon>
        <taxon>Mycenaceae</taxon>
        <taxon>Mycena</taxon>
    </lineage>
</organism>
<evidence type="ECO:0000313" key="1">
    <source>
        <dbReference type="EMBL" id="KAJ7743204.1"/>
    </source>
</evidence>
<reference evidence="1" key="1">
    <citation type="submission" date="2023-03" db="EMBL/GenBank/DDBJ databases">
        <title>Massive genome expansion in bonnet fungi (Mycena s.s.) driven by repeated elements and novel gene families across ecological guilds.</title>
        <authorList>
            <consortium name="Lawrence Berkeley National Laboratory"/>
            <person name="Harder C.B."/>
            <person name="Miyauchi S."/>
            <person name="Viragh M."/>
            <person name="Kuo A."/>
            <person name="Thoen E."/>
            <person name="Andreopoulos B."/>
            <person name="Lu D."/>
            <person name="Skrede I."/>
            <person name="Drula E."/>
            <person name="Henrissat B."/>
            <person name="Morin E."/>
            <person name="Kohler A."/>
            <person name="Barry K."/>
            <person name="LaButti K."/>
            <person name="Morin E."/>
            <person name="Salamov A."/>
            <person name="Lipzen A."/>
            <person name="Mereny Z."/>
            <person name="Hegedus B."/>
            <person name="Baldrian P."/>
            <person name="Stursova M."/>
            <person name="Weitz H."/>
            <person name="Taylor A."/>
            <person name="Grigoriev I.V."/>
            <person name="Nagy L.G."/>
            <person name="Martin F."/>
            <person name="Kauserud H."/>
        </authorList>
    </citation>
    <scope>NUCLEOTIDE SEQUENCE</scope>
    <source>
        <strain evidence="1">CBHHK182m</strain>
    </source>
</reference>
<comment type="caution">
    <text evidence="1">The sequence shown here is derived from an EMBL/GenBank/DDBJ whole genome shotgun (WGS) entry which is preliminary data.</text>
</comment>
<feature type="non-terminal residue" evidence="1">
    <location>
        <position position="1"/>
    </location>
</feature>
<keyword evidence="2" id="KW-1185">Reference proteome</keyword>
<proteinExistence type="predicted"/>
<dbReference type="EMBL" id="JARKIB010000092">
    <property type="protein sequence ID" value="KAJ7743204.1"/>
    <property type="molecule type" value="Genomic_DNA"/>
</dbReference>
<dbReference type="Proteomes" id="UP001215598">
    <property type="component" value="Unassembled WGS sequence"/>
</dbReference>
<name>A0AAD7N2T2_9AGAR</name>
<accession>A0AAD7N2T2</accession>
<dbReference type="AlphaFoldDB" id="A0AAD7N2T2"/>
<gene>
    <name evidence="1" type="ORF">B0H16DRAFT_1219682</name>
</gene>
<sequence>IMTLAPEDDTSHPFAYARIVGIFHVEVVHNVPGASLVLMLMEVLWVRNFRIDKSFHTGFKVKWLHRLEFLPLDHPNSFGFVNLDEVIRGAHLIPAFHPGRTDEYLDGTSLALDFEDYDDDFEWRYHYVNMFVDRDMYVWYVGGGVGH</sequence>
<feature type="non-terminal residue" evidence="1">
    <location>
        <position position="147"/>
    </location>
</feature>
<protein>
    <submittedName>
        <fullName evidence="1">Uncharacterized protein</fullName>
    </submittedName>
</protein>